<proteinExistence type="predicted"/>
<dbReference type="AlphaFoldDB" id="A0AAV2YKF9"/>
<evidence type="ECO:0000313" key="1">
    <source>
        <dbReference type="EMBL" id="DAZ95482.1"/>
    </source>
</evidence>
<protein>
    <submittedName>
        <fullName evidence="1">Uncharacterized protein</fullName>
    </submittedName>
</protein>
<reference evidence="1" key="2">
    <citation type="journal article" date="2023" name="Microbiol Resour">
        <title>Decontamination and Annotation of the Draft Genome Sequence of the Oomycete Lagenidium giganteum ARSEF 373.</title>
        <authorList>
            <person name="Morgan W.R."/>
            <person name="Tartar A."/>
        </authorList>
    </citation>
    <scope>NUCLEOTIDE SEQUENCE</scope>
    <source>
        <strain evidence="1">ARSEF 373</strain>
    </source>
</reference>
<accession>A0AAV2YKF9</accession>
<comment type="caution">
    <text evidence="1">The sequence shown here is derived from an EMBL/GenBank/DDBJ whole genome shotgun (WGS) entry which is preliminary data.</text>
</comment>
<organism evidence="1 2">
    <name type="scientific">Lagenidium giganteum</name>
    <dbReference type="NCBI Taxonomy" id="4803"/>
    <lineage>
        <taxon>Eukaryota</taxon>
        <taxon>Sar</taxon>
        <taxon>Stramenopiles</taxon>
        <taxon>Oomycota</taxon>
        <taxon>Peronosporomycetes</taxon>
        <taxon>Pythiales</taxon>
        <taxon>Pythiaceae</taxon>
    </lineage>
</organism>
<evidence type="ECO:0000313" key="2">
    <source>
        <dbReference type="Proteomes" id="UP001146120"/>
    </source>
</evidence>
<dbReference type="EMBL" id="DAKRPA010000202">
    <property type="protein sequence ID" value="DAZ95482.1"/>
    <property type="molecule type" value="Genomic_DNA"/>
</dbReference>
<keyword evidence="2" id="KW-1185">Reference proteome</keyword>
<reference evidence="1" key="1">
    <citation type="submission" date="2022-11" db="EMBL/GenBank/DDBJ databases">
        <authorList>
            <person name="Morgan W.R."/>
            <person name="Tartar A."/>
        </authorList>
    </citation>
    <scope>NUCLEOTIDE SEQUENCE</scope>
    <source>
        <strain evidence="1">ARSEF 373</strain>
    </source>
</reference>
<gene>
    <name evidence="1" type="ORF">N0F65_001962</name>
</gene>
<sequence length="63" mass="6947">MEPPPINPKKVNDMYANVYKYVPKEFQGDALYAPPSKAQIVEAIGRKKARADARAKAKEAKSG</sequence>
<dbReference type="Proteomes" id="UP001146120">
    <property type="component" value="Unassembled WGS sequence"/>
</dbReference>
<name>A0AAV2YKF9_9STRA</name>